<sequence length="72" mass="8168">MKDKFACDECIETTTRNLLQPLEGNETAIVLNRNHHTVSIELQHRLVDLDLPRLRLDDGEPAPMFVPGPEGF</sequence>
<keyword evidence="2" id="KW-1185">Reference proteome</keyword>
<accession>A0ABR2U2G4</accession>
<reference evidence="1 2" key="1">
    <citation type="journal article" date="2024" name="G3 (Bethesda)">
        <title>Genome assembly of Hibiscus sabdariffa L. provides insights into metabolisms of medicinal natural products.</title>
        <authorList>
            <person name="Kim T."/>
        </authorList>
    </citation>
    <scope>NUCLEOTIDE SEQUENCE [LARGE SCALE GENOMIC DNA]</scope>
    <source>
        <strain evidence="1">TK-2024</strain>
        <tissue evidence="1">Old leaves</tissue>
    </source>
</reference>
<organism evidence="1 2">
    <name type="scientific">Hibiscus sabdariffa</name>
    <name type="common">roselle</name>
    <dbReference type="NCBI Taxonomy" id="183260"/>
    <lineage>
        <taxon>Eukaryota</taxon>
        <taxon>Viridiplantae</taxon>
        <taxon>Streptophyta</taxon>
        <taxon>Embryophyta</taxon>
        <taxon>Tracheophyta</taxon>
        <taxon>Spermatophyta</taxon>
        <taxon>Magnoliopsida</taxon>
        <taxon>eudicotyledons</taxon>
        <taxon>Gunneridae</taxon>
        <taxon>Pentapetalae</taxon>
        <taxon>rosids</taxon>
        <taxon>malvids</taxon>
        <taxon>Malvales</taxon>
        <taxon>Malvaceae</taxon>
        <taxon>Malvoideae</taxon>
        <taxon>Hibiscus</taxon>
    </lineage>
</organism>
<dbReference type="Proteomes" id="UP001396334">
    <property type="component" value="Unassembled WGS sequence"/>
</dbReference>
<gene>
    <name evidence="1" type="ORF">V6N11_072133</name>
</gene>
<dbReference type="EMBL" id="JBBPBN010000003">
    <property type="protein sequence ID" value="KAK9043805.1"/>
    <property type="molecule type" value="Genomic_DNA"/>
</dbReference>
<proteinExistence type="predicted"/>
<protein>
    <submittedName>
        <fullName evidence="1">Uncharacterized protein</fullName>
    </submittedName>
</protein>
<name>A0ABR2U2G4_9ROSI</name>
<comment type="caution">
    <text evidence="1">The sequence shown here is derived from an EMBL/GenBank/DDBJ whole genome shotgun (WGS) entry which is preliminary data.</text>
</comment>
<evidence type="ECO:0000313" key="2">
    <source>
        <dbReference type="Proteomes" id="UP001396334"/>
    </source>
</evidence>
<evidence type="ECO:0000313" key="1">
    <source>
        <dbReference type="EMBL" id="KAK9043805.1"/>
    </source>
</evidence>